<accession>A0AAE0LDB2</accession>
<dbReference type="Proteomes" id="UP001190700">
    <property type="component" value="Unassembled WGS sequence"/>
</dbReference>
<protein>
    <recommendedName>
        <fullName evidence="3">Amine oxidase domain-containing protein</fullName>
    </recommendedName>
</protein>
<keyword evidence="2" id="KW-1185">Reference proteome</keyword>
<evidence type="ECO:0000313" key="1">
    <source>
        <dbReference type="EMBL" id="KAK3280565.1"/>
    </source>
</evidence>
<proteinExistence type="predicted"/>
<dbReference type="EMBL" id="LGRX02004357">
    <property type="protein sequence ID" value="KAK3280565.1"/>
    <property type="molecule type" value="Genomic_DNA"/>
</dbReference>
<reference evidence="1 2" key="1">
    <citation type="journal article" date="2015" name="Genome Biol. Evol.">
        <title>Comparative Genomics of a Bacterivorous Green Alga Reveals Evolutionary Causalities and Consequences of Phago-Mixotrophic Mode of Nutrition.</title>
        <authorList>
            <person name="Burns J.A."/>
            <person name="Paasch A."/>
            <person name="Narechania A."/>
            <person name="Kim E."/>
        </authorList>
    </citation>
    <scope>NUCLEOTIDE SEQUENCE [LARGE SCALE GENOMIC DNA]</scope>
    <source>
        <strain evidence="1 2">PLY_AMNH</strain>
    </source>
</reference>
<name>A0AAE0LDB2_9CHLO</name>
<sequence>MAIRRMDRSQQGAKVVDSYVQRYAGAVTWFSPGSYNSRPPLQTSISNLVCAGDWVRMGDREHGAKGLCQERAYVSGLEAANALLENTIGTGKNSRPHPVIAIREDEMQVQLGREINKNIMDALQPLGLASPWVR</sequence>
<evidence type="ECO:0000313" key="2">
    <source>
        <dbReference type="Proteomes" id="UP001190700"/>
    </source>
</evidence>
<organism evidence="1 2">
    <name type="scientific">Cymbomonas tetramitiformis</name>
    <dbReference type="NCBI Taxonomy" id="36881"/>
    <lineage>
        <taxon>Eukaryota</taxon>
        <taxon>Viridiplantae</taxon>
        <taxon>Chlorophyta</taxon>
        <taxon>Pyramimonadophyceae</taxon>
        <taxon>Pyramimonadales</taxon>
        <taxon>Pyramimonadaceae</taxon>
        <taxon>Cymbomonas</taxon>
    </lineage>
</organism>
<dbReference type="AlphaFoldDB" id="A0AAE0LDB2"/>
<evidence type="ECO:0008006" key="3">
    <source>
        <dbReference type="Google" id="ProtNLM"/>
    </source>
</evidence>
<gene>
    <name evidence="1" type="ORF">CYMTET_11610</name>
</gene>
<comment type="caution">
    <text evidence="1">The sequence shown here is derived from an EMBL/GenBank/DDBJ whole genome shotgun (WGS) entry which is preliminary data.</text>
</comment>